<dbReference type="Proteomes" id="UP001498771">
    <property type="component" value="Unassembled WGS sequence"/>
</dbReference>
<dbReference type="EMBL" id="JBBJBU010000001">
    <property type="protein sequence ID" value="KAK7207222.1"/>
    <property type="molecule type" value="Genomic_DNA"/>
</dbReference>
<evidence type="ECO:0000313" key="3">
    <source>
        <dbReference type="Proteomes" id="UP001498771"/>
    </source>
</evidence>
<dbReference type="GeneID" id="90035832"/>
<sequence>MVKARNGIFSADPNIAYDVLYENQRGLFMFGQPFFSSQGLLQVDPPAWVDADFRYSPFDILSTPLPDPSWEWVWRTWYIDMTYDVDDQGWSYSFTFPSRSWHGSHVWFHGFVRRRRWIRKRRRVKDDGSEEEYPTALGIRDHNKARKAYSIVEGTTLNYFSVESSAEDDGGSTERTFTIGALMRRLKKVRLDREKIDAVERFVCLGKDDIVLLAPFMDRIVSYLIFQQSRRE</sequence>
<proteinExistence type="predicted"/>
<evidence type="ECO:0000259" key="1">
    <source>
        <dbReference type="SMART" id="SM00694"/>
    </source>
</evidence>
<dbReference type="PANTHER" id="PTHR23250:SF1">
    <property type="entry name" value="TECTONIN BETA-PROPELLER REPEAT-CONTAINING PROTEIN 1"/>
    <property type="match status" value="1"/>
</dbReference>
<dbReference type="PANTHER" id="PTHR23250">
    <property type="entry name" value="DYSFERLIN-RELATED"/>
    <property type="match status" value="1"/>
</dbReference>
<dbReference type="RefSeq" id="XP_064770255.1">
    <property type="nucleotide sequence ID" value="XM_064910320.1"/>
</dbReference>
<evidence type="ECO:0000313" key="2">
    <source>
        <dbReference type="EMBL" id="KAK7207222.1"/>
    </source>
</evidence>
<feature type="domain" description="Peroxin/Ferlin" evidence="1">
    <location>
        <begin position="89"/>
        <end position="124"/>
    </location>
</feature>
<organism evidence="2 3">
    <name type="scientific">Myxozyma melibiosi</name>
    <dbReference type="NCBI Taxonomy" id="54550"/>
    <lineage>
        <taxon>Eukaryota</taxon>
        <taxon>Fungi</taxon>
        <taxon>Dikarya</taxon>
        <taxon>Ascomycota</taxon>
        <taxon>Saccharomycotina</taxon>
        <taxon>Lipomycetes</taxon>
        <taxon>Lipomycetales</taxon>
        <taxon>Lipomycetaceae</taxon>
        <taxon>Myxozyma</taxon>
    </lineage>
</organism>
<name>A0ABR1FBU4_9ASCO</name>
<accession>A0ABR1FBU4</accession>
<comment type="caution">
    <text evidence="2">The sequence shown here is derived from an EMBL/GenBank/DDBJ whole genome shotgun (WGS) entry which is preliminary data.</text>
</comment>
<keyword evidence="3" id="KW-1185">Reference proteome</keyword>
<dbReference type="SMART" id="SM00694">
    <property type="entry name" value="DysFC"/>
    <property type="match status" value="1"/>
</dbReference>
<reference evidence="2 3" key="1">
    <citation type="submission" date="2024-03" db="EMBL/GenBank/DDBJ databases">
        <title>Genome-scale model development and genomic sequencing of the oleaginous clade Lipomyces.</title>
        <authorList>
            <consortium name="Lawrence Berkeley National Laboratory"/>
            <person name="Czajka J.J."/>
            <person name="Han Y."/>
            <person name="Kim J."/>
            <person name="Mondo S.J."/>
            <person name="Hofstad B.A."/>
            <person name="Robles A."/>
            <person name="Haridas S."/>
            <person name="Riley R."/>
            <person name="LaButti K."/>
            <person name="Pangilinan J."/>
            <person name="Andreopoulos W."/>
            <person name="Lipzen A."/>
            <person name="Yan J."/>
            <person name="Wang M."/>
            <person name="Ng V."/>
            <person name="Grigoriev I.V."/>
            <person name="Spatafora J.W."/>
            <person name="Magnuson J.K."/>
            <person name="Baker S.E."/>
            <person name="Pomraning K.R."/>
        </authorList>
    </citation>
    <scope>NUCLEOTIDE SEQUENCE [LARGE SCALE GENOMIC DNA]</scope>
    <source>
        <strain evidence="2 3">Phaff 52-87</strain>
    </source>
</reference>
<dbReference type="InterPro" id="IPR006614">
    <property type="entry name" value="Peroxin/Ferlin"/>
</dbReference>
<feature type="non-terminal residue" evidence="2">
    <location>
        <position position="232"/>
    </location>
</feature>
<gene>
    <name evidence="2" type="ORF">BZA70DRAFT_234929</name>
</gene>
<protein>
    <submittedName>
        <fullName evidence="2">Meiotically up-regulated gene 65 protein</fullName>
    </submittedName>
</protein>
<dbReference type="InterPro" id="IPR051513">
    <property type="entry name" value="Tectonin_beta-prop"/>
</dbReference>